<dbReference type="RefSeq" id="WP_398708146.1">
    <property type="nucleotide sequence ID" value="NZ_JBIRUI010000003.1"/>
</dbReference>
<protein>
    <submittedName>
        <fullName evidence="2">Uncharacterized protein</fullName>
    </submittedName>
</protein>
<gene>
    <name evidence="2" type="ORF">ACH407_09325</name>
</gene>
<accession>A0ABW7U5Z3</accession>
<evidence type="ECO:0000313" key="3">
    <source>
        <dbReference type="Proteomes" id="UP001611339"/>
    </source>
</evidence>
<name>A0ABW7U5Z3_9ACTN</name>
<proteinExistence type="predicted"/>
<dbReference type="EMBL" id="JBIRUI010000003">
    <property type="protein sequence ID" value="MFI1713760.1"/>
    <property type="molecule type" value="Genomic_DNA"/>
</dbReference>
<sequence>MKLTTPAGRRPGPGWPPGSGSGSSTGLREAVMIGAPYEGGEPAFLTRRADGTPVVARAAGPVRMPRPTGG</sequence>
<organism evidence="2 3">
    <name type="scientific">Streptomyces litmocidini</name>
    <dbReference type="NCBI Taxonomy" id="67318"/>
    <lineage>
        <taxon>Bacteria</taxon>
        <taxon>Bacillati</taxon>
        <taxon>Actinomycetota</taxon>
        <taxon>Actinomycetes</taxon>
        <taxon>Kitasatosporales</taxon>
        <taxon>Streptomycetaceae</taxon>
        <taxon>Streptomyces</taxon>
    </lineage>
</organism>
<reference evidence="2 3" key="1">
    <citation type="submission" date="2024-10" db="EMBL/GenBank/DDBJ databases">
        <title>The Natural Products Discovery Center: Release of the First 8490 Sequenced Strains for Exploring Actinobacteria Biosynthetic Diversity.</title>
        <authorList>
            <person name="Kalkreuter E."/>
            <person name="Kautsar S.A."/>
            <person name="Yang D."/>
            <person name="Bader C.D."/>
            <person name="Teijaro C.N."/>
            <person name="Fluegel L."/>
            <person name="Davis C.M."/>
            <person name="Simpson J.R."/>
            <person name="Lauterbach L."/>
            <person name="Steele A.D."/>
            <person name="Gui C."/>
            <person name="Meng S."/>
            <person name="Li G."/>
            <person name="Viehrig K."/>
            <person name="Ye F."/>
            <person name="Su P."/>
            <person name="Kiefer A.F."/>
            <person name="Nichols A."/>
            <person name="Cepeda A.J."/>
            <person name="Yan W."/>
            <person name="Fan B."/>
            <person name="Jiang Y."/>
            <person name="Adhikari A."/>
            <person name="Zheng C.-J."/>
            <person name="Schuster L."/>
            <person name="Cowan T.M."/>
            <person name="Smanski M.J."/>
            <person name="Chevrette M.G."/>
            <person name="De Carvalho L.P.S."/>
            <person name="Shen B."/>
        </authorList>
    </citation>
    <scope>NUCLEOTIDE SEQUENCE [LARGE SCALE GENOMIC DNA]</scope>
    <source>
        <strain evidence="2 3">NPDC020602</strain>
    </source>
</reference>
<dbReference type="Proteomes" id="UP001611339">
    <property type="component" value="Unassembled WGS sequence"/>
</dbReference>
<evidence type="ECO:0000256" key="1">
    <source>
        <dbReference type="SAM" id="MobiDB-lite"/>
    </source>
</evidence>
<keyword evidence="3" id="KW-1185">Reference proteome</keyword>
<evidence type="ECO:0000313" key="2">
    <source>
        <dbReference type="EMBL" id="MFI1713760.1"/>
    </source>
</evidence>
<comment type="caution">
    <text evidence="2">The sequence shown here is derived from an EMBL/GenBank/DDBJ whole genome shotgun (WGS) entry which is preliminary data.</text>
</comment>
<feature type="region of interest" description="Disordered" evidence="1">
    <location>
        <begin position="1"/>
        <end position="27"/>
    </location>
</feature>